<feature type="region of interest" description="Disordered" evidence="3">
    <location>
        <begin position="1"/>
        <end position="22"/>
    </location>
</feature>
<reference evidence="6" key="1">
    <citation type="submission" date="2009-08" db="EMBL/GenBank/DDBJ databases">
        <title>Annotation of Salpingoeca rosetta.</title>
        <authorList>
            <consortium name="The Broad Institute Genome Sequencing Platform"/>
            <person name="Russ C."/>
            <person name="Cuomo C."/>
            <person name="Burger G."/>
            <person name="Gray M.W."/>
            <person name="Holland P.W.H."/>
            <person name="King N."/>
            <person name="Lang F.B.F."/>
            <person name="Roger A.J."/>
            <person name="Ruiz-Trillo I."/>
            <person name="Young S.K."/>
            <person name="Zeng Q."/>
            <person name="Gargeya S."/>
            <person name="Alvarado L."/>
            <person name="Berlin A."/>
            <person name="Chapman S.B."/>
            <person name="Chen Z."/>
            <person name="Freedman E."/>
            <person name="Gellesch M."/>
            <person name="Goldberg J."/>
            <person name="Griggs A."/>
            <person name="Gujja S."/>
            <person name="Heilman E."/>
            <person name="Heiman D."/>
            <person name="Howarth C."/>
            <person name="Mehta T."/>
            <person name="Neiman D."/>
            <person name="Pearson M."/>
            <person name="Roberts A."/>
            <person name="Saif S."/>
            <person name="Shea T."/>
            <person name="Shenoy N."/>
            <person name="Sisk P."/>
            <person name="Stolte C."/>
            <person name="Sykes S."/>
            <person name="White J."/>
            <person name="Yandava C."/>
            <person name="Haas B."/>
            <person name="Nusbaum C."/>
            <person name="Birren B."/>
        </authorList>
    </citation>
    <scope>NUCLEOTIDE SEQUENCE [LARGE SCALE GENOMIC DNA]</scope>
    <source>
        <strain evidence="6">ATCC 50818</strain>
    </source>
</reference>
<dbReference type="Pfam" id="PF07647">
    <property type="entry name" value="SAM_2"/>
    <property type="match status" value="1"/>
</dbReference>
<dbReference type="GO" id="GO:0035591">
    <property type="term" value="F:signaling adaptor activity"/>
    <property type="evidence" value="ECO:0007669"/>
    <property type="project" value="TreeGrafter"/>
</dbReference>
<proteinExistence type="predicted"/>
<feature type="region of interest" description="Disordered" evidence="3">
    <location>
        <begin position="228"/>
        <end position="249"/>
    </location>
</feature>
<feature type="domain" description="SH2" evidence="4">
    <location>
        <begin position="660"/>
        <end position="748"/>
    </location>
</feature>
<evidence type="ECO:0000313" key="7">
    <source>
        <dbReference type="Proteomes" id="UP000007799"/>
    </source>
</evidence>
<dbReference type="SMART" id="SM00454">
    <property type="entry name" value="SAM"/>
    <property type="match status" value="1"/>
</dbReference>
<name>F2UEN2_SALR5</name>
<accession>F2UEN2</accession>
<keyword evidence="1 2" id="KW-0727">SH2 domain</keyword>
<dbReference type="InterPro" id="IPR001660">
    <property type="entry name" value="SAM"/>
</dbReference>
<dbReference type="OrthoDB" id="6273691at2759"/>
<dbReference type="Pfam" id="PF00017">
    <property type="entry name" value="SH2"/>
    <property type="match status" value="2"/>
</dbReference>
<dbReference type="SUPFAM" id="SSF47769">
    <property type="entry name" value="SAM/Pointed domain"/>
    <property type="match status" value="1"/>
</dbReference>
<dbReference type="SUPFAM" id="SSF55550">
    <property type="entry name" value="SH2 domain"/>
    <property type="match status" value="2"/>
</dbReference>
<feature type="domain" description="SH2" evidence="4">
    <location>
        <begin position="27"/>
        <end position="118"/>
    </location>
</feature>
<evidence type="ECO:0000313" key="6">
    <source>
        <dbReference type="EMBL" id="EGD75082.1"/>
    </source>
</evidence>
<dbReference type="KEGG" id="sre:PTSG_06738"/>
<feature type="region of interest" description="Disordered" evidence="3">
    <location>
        <begin position="349"/>
        <end position="502"/>
    </location>
</feature>
<dbReference type="GO" id="GO:0007167">
    <property type="term" value="P:enzyme-linked receptor protein signaling pathway"/>
    <property type="evidence" value="ECO:0007669"/>
    <property type="project" value="TreeGrafter"/>
</dbReference>
<dbReference type="InterPro" id="IPR013761">
    <property type="entry name" value="SAM/pointed_sf"/>
</dbReference>
<gene>
    <name evidence="6" type="ORF">PTSG_06738</name>
</gene>
<evidence type="ECO:0000259" key="4">
    <source>
        <dbReference type="PROSITE" id="PS50001"/>
    </source>
</evidence>
<feature type="domain" description="SAM" evidence="5">
    <location>
        <begin position="160"/>
        <end position="223"/>
    </location>
</feature>
<dbReference type="PANTHER" id="PTHR19969:SF5">
    <property type="entry name" value="CRK-LIKE PROTEIN"/>
    <property type="match status" value="1"/>
</dbReference>
<evidence type="ECO:0008006" key="8">
    <source>
        <dbReference type="Google" id="ProtNLM"/>
    </source>
</evidence>
<dbReference type="Proteomes" id="UP000007799">
    <property type="component" value="Unassembled WGS sequence"/>
</dbReference>
<dbReference type="RefSeq" id="XP_004992135.1">
    <property type="nucleotide sequence ID" value="XM_004992078.1"/>
</dbReference>
<evidence type="ECO:0000259" key="5">
    <source>
        <dbReference type="PROSITE" id="PS50105"/>
    </source>
</evidence>
<keyword evidence="7" id="KW-1185">Reference proteome</keyword>
<evidence type="ECO:0000256" key="3">
    <source>
        <dbReference type="SAM" id="MobiDB-lite"/>
    </source>
</evidence>
<protein>
    <recommendedName>
        <fullName evidence="8">SH2 domain-containing protein</fullName>
    </recommendedName>
</protein>
<dbReference type="STRING" id="946362.F2UEN2"/>
<sequence>MFTLRRRKSSNSESEGVVDRHTAQSPWYRGNAVPDLIMQEVDDKPEGYFLIRDNAGEPNCFILTYRGTGPQTRTVHITGTPESVSIAGAAQQFPNLLELVAYYSKPNDVLAGRLLPDAKTQKVIANVDKAKQKTLTKSIRMNLKASQKKGTIKRLPGAKYRPADVADLLISRGLGEYVPIVKNNKIDGVLFLSLDDAQLQELGVALPEHRQGILTLADMLLRQLDPERAQERAREREEAEARRRAEEEKKAKPIGLVAREIAGKLHFFDTETNQEIFDIDAHQARKRRELALKQGHAAPVPAQQAPQNVSVEYNEDFYGAADSVVPVSPPQPQPQEDDMYTALPQRSFVPAPVSAAPPPLAPRGQAPAPLPPRQPAPPPSSDRPPIPPPVAGRAPVPPPTADRPPIPPPASDRPPIPPPSADRPPIPPPTADRAPVPPPTTATTAAPTGSALDDIEGYGDLPGPTPAAPVAPPPGGSMTMTNATRPPPVLPPRPGDSSTLPAKASGYAQLTMANPAMADSYASLNPHRDGPITLHTDGDSIIDAATRAAACQQFPGSFALHYVHQGVVHDTILESTASGFRLPQDGGDFYTDLLSFVDASTAAVVGSLPCKLVLPRPLHAILETRHRRTADQDLQREDDAIARIRQQSRMMSSAVSRPRWDMRSASRAEALDFLRTQPPGGFVVRSSESCYAALSIRAGNGKERHMHIERATNGVYLKKHKQVFPELDALIAFYAEAERPELGIQLRP</sequence>
<evidence type="ECO:0000256" key="1">
    <source>
        <dbReference type="ARBA" id="ARBA00022999"/>
    </source>
</evidence>
<dbReference type="InterPro" id="IPR051184">
    <property type="entry name" value="Tyrosine-phos_adapter"/>
</dbReference>
<dbReference type="SMART" id="SM00252">
    <property type="entry name" value="SH2"/>
    <property type="match status" value="2"/>
</dbReference>
<dbReference type="EMBL" id="GL832971">
    <property type="protein sequence ID" value="EGD75082.1"/>
    <property type="molecule type" value="Genomic_DNA"/>
</dbReference>
<dbReference type="PANTHER" id="PTHR19969">
    <property type="entry name" value="SH2-SH3 ADAPTOR PROTEIN-RELATED"/>
    <property type="match status" value="1"/>
</dbReference>
<dbReference type="GeneID" id="16072694"/>
<dbReference type="eggNOG" id="KOG1216">
    <property type="taxonomic scope" value="Eukaryota"/>
</dbReference>
<dbReference type="PROSITE" id="PS50105">
    <property type="entry name" value="SAM_DOMAIN"/>
    <property type="match status" value="1"/>
</dbReference>
<dbReference type="GO" id="GO:0030971">
    <property type="term" value="F:receptor tyrosine kinase binding"/>
    <property type="evidence" value="ECO:0007669"/>
    <property type="project" value="TreeGrafter"/>
</dbReference>
<dbReference type="GO" id="GO:0016477">
    <property type="term" value="P:cell migration"/>
    <property type="evidence" value="ECO:0007669"/>
    <property type="project" value="TreeGrafter"/>
</dbReference>
<dbReference type="InParanoid" id="F2UEN2"/>
<dbReference type="Gene3D" id="3.30.505.10">
    <property type="entry name" value="SH2 domain"/>
    <property type="match status" value="2"/>
</dbReference>
<dbReference type="PROSITE" id="PS50001">
    <property type="entry name" value="SH2"/>
    <property type="match status" value="2"/>
</dbReference>
<dbReference type="CDD" id="cd09487">
    <property type="entry name" value="SAM_superfamily"/>
    <property type="match status" value="1"/>
</dbReference>
<dbReference type="CDD" id="cd00173">
    <property type="entry name" value="SH2"/>
    <property type="match status" value="2"/>
</dbReference>
<evidence type="ECO:0000256" key="2">
    <source>
        <dbReference type="PROSITE-ProRule" id="PRU00191"/>
    </source>
</evidence>
<feature type="compositionally biased region" description="Pro residues" evidence="3">
    <location>
        <begin position="485"/>
        <end position="494"/>
    </location>
</feature>
<dbReference type="AlphaFoldDB" id="F2UEN2"/>
<dbReference type="InterPro" id="IPR000980">
    <property type="entry name" value="SH2"/>
</dbReference>
<feature type="compositionally biased region" description="Pro residues" evidence="3">
    <location>
        <begin position="463"/>
        <end position="475"/>
    </location>
</feature>
<organism evidence="7">
    <name type="scientific">Salpingoeca rosetta (strain ATCC 50818 / BSB-021)</name>
    <dbReference type="NCBI Taxonomy" id="946362"/>
    <lineage>
        <taxon>Eukaryota</taxon>
        <taxon>Choanoflagellata</taxon>
        <taxon>Craspedida</taxon>
        <taxon>Salpingoecidae</taxon>
        <taxon>Salpingoeca</taxon>
    </lineage>
</organism>
<dbReference type="InterPro" id="IPR036860">
    <property type="entry name" value="SH2_dom_sf"/>
</dbReference>
<dbReference type="Gene3D" id="1.10.150.50">
    <property type="entry name" value="Transcription Factor, Ets-1"/>
    <property type="match status" value="1"/>
</dbReference>
<dbReference type="GO" id="GO:0005737">
    <property type="term" value="C:cytoplasm"/>
    <property type="evidence" value="ECO:0007669"/>
    <property type="project" value="TreeGrafter"/>
</dbReference>
<feature type="compositionally biased region" description="Pro residues" evidence="3">
    <location>
        <begin position="368"/>
        <end position="440"/>
    </location>
</feature>